<comment type="similarity">
    <text evidence="1">Belongs to the alpha-carbonic anhydrase family.</text>
</comment>
<dbReference type="Gene3D" id="3.10.200.10">
    <property type="entry name" value="Alpha carbonic anhydrase"/>
    <property type="match status" value="2"/>
</dbReference>
<evidence type="ECO:0000256" key="3">
    <source>
        <dbReference type="ARBA" id="ARBA00022723"/>
    </source>
</evidence>
<feature type="chain" id="PRO_5030734634" description="carbonic anhydrase" evidence="7">
    <location>
        <begin position="22"/>
        <end position="523"/>
    </location>
</feature>
<dbReference type="PANTHER" id="PTHR18952:SF265">
    <property type="entry name" value="CARBONIC ANHYDRASE"/>
    <property type="match status" value="1"/>
</dbReference>
<evidence type="ECO:0000256" key="1">
    <source>
        <dbReference type="ARBA" id="ARBA00010718"/>
    </source>
</evidence>
<accession>A0A7S2YLY2</accession>
<protein>
    <recommendedName>
        <fullName evidence="2">carbonic anhydrase</fullName>
        <ecNumber evidence="2">4.2.1.1</ecNumber>
    </recommendedName>
</protein>
<dbReference type="InterPro" id="IPR023561">
    <property type="entry name" value="Carbonic_anhydrase_a-class"/>
</dbReference>
<keyword evidence="3" id="KW-0479">Metal-binding</keyword>
<evidence type="ECO:0000256" key="2">
    <source>
        <dbReference type="ARBA" id="ARBA00012925"/>
    </source>
</evidence>
<dbReference type="PROSITE" id="PS51144">
    <property type="entry name" value="ALPHA_CA_2"/>
    <property type="match status" value="1"/>
</dbReference>
<dbReference type="InterPro" id="IPR001148">
    <property type="entry name" value="CA_dom"/>
</dbReference>
<evidence type="ECO:0000256" key="6">
    <source>
        <dbReference type="ARBA" id="ARBA00048348"/>
    </source>
</evidence>
<dbReference type="EMBL" id="HBHT01031804">
    <property type="protein sequence ID" value="CAD9983925.1"/>
    <property type="molecule type" value="Transcribed_RNA"/>
</dbReference>
<sequence>MRSRFLILPIFCAMKPLSVDGENPNFDLFNYDKTNGTDYGPSDWINVRCPNVGDCKGWPDGWEMAIDWRLEENSCRWCPADTDHSCGIHHQSPIDLSRTKAIVGHPDFNQCIDVHWMAYFDSSCDFEILQDLNAFSIERHALKIAQPLEEFEPQKFRLACKNENGRRWGKIDFSKGFSHWWHLSHIDFHVPSEHTQHGRRYSGEMQMYHWYSVNATVAGINNEMASVTIFLDAHNDTADYDYLNKLICQWREAEDTSRDQCGLPSVSVEFPGCFFHRRGHDANETPEGEPNTQRLHQRHRERRLAAKPKSMTAHDVIVGNTMSNSEERTIVLDDEDLEPIDDFDWDSFIASHYSDRSNIDGSHHRKLINFDHVGPWSNYFGMLDVRTEYYFRYSGSTTIPPCYGKWYSGNNRRQTNHWRVMKDPIRVSQRQILEMHRLLRERIAPIEDPVNACKPDTAAKVEEEDPAKVSVARPLQSTSQVHFKVFCECENWGSKFVEDREWCRRDKLERFFDHPYNFKTVGY</sequence>
<dbReference type="EC" id="4.2.1.1" evidence="2"/>
<comment type="catalytic activity">
    <reaction evidence="6">
        <text>hydrogencarbonate + H(+) = CO2 + H2O</text>
        <dbReference type="Rhea" id="RHEA:10748"/>
        <dbReference type="ChEBI" id="CHEBI:15377"/>
        <dbReference type="ChEBI" id="CHEBI:15378"/>
        <dbReference type="ChEBI" id="CHEBI:16526"/>
        <dbReference type="ChEBI" id="CHEBI:17544"/>
        <dbReference type="EC" id="4.2.1.1"/>
    </reaction>
</comment>
<reference evidence="9" key="1">
    <citation type="submission" date="2021-01" db="EMBL/GenBank/DDBJ databases">
        <authorList>
            <person name="Corre E."/>
            <person name="Pelletier E."/>
            <person name="Niang G."/>
            <person name="Scheremetjew M."/>
            <person name="Finn R."/>
            <person name="Kale V."/>
            <person name="Holt S."/>
            <person name="Cochrane G."/>
            <person name="Meng A."/>
            <person name="Brown T."/>
            <person name="Cohen L."/>
        </authorList>
    </citation>
    <scope>NUCLEOTIDE SEQUENCE</scope>
    <source>
        <strain evidence="9">CCMP125</strain>
    </source>
</reference>
<feature type="signal peptide" evidence="7">
    <location>
        <begin position="1"/>
        <end position="21"/>
    </location>
</feature>
<evidence type="ECO:0000256" key="7">
    <source>
        <dbReference type="SAM" id="SignalP"/>
    </source>
</evidence>
<dbReference type="SMART" id="SM01057">
    <property type="entry name" value="Carb_anhydrase"/>
    <property type="match status" value="1"/>
</dbReference>
<keyword evidence="7" id="KW-0732">Signal</keyword>
<evidence type="ECO:0000256" key="4">
    <source>
        <dbReference type="ARBA" id="ARBA00022833"/>
    </source>
</evidence>
<dbReference type="SUPFAM" id="SSF51069">
    <property type="entry name" value="Carbonic anhydrase"/>
    <property type="match status" value="1"/>
</dbReference>
<evidence type="ECO:0000256" key="5">
    <source>
        <dbReference type="ARBA" id="ARBA00023239"/>
    </source>
</evidence>
<name>A0A7S2YLY2_9STRA</name>
<evidence type="ECO:0000313" key="9">
    <source>
        <dbReference type="EMBL" id="CAD9983925.1"/>
    </source>
</evidence>
<dbReference type="GO" id="GO:0004089">
    <property type="term" value="F:carbonate dehydratase activity"/>
    <property type="evidence" value="ECO:0007669"/>
    <property type="project" value="UniProtKB-EC"/>
</dbReference>
<proteinExistence type="inferred from homology"/>
<dbReference type="InterPro" id="IPR036398">
    <property type="entry name" value="CA_dom_sf"/>
</dbReference>
<dbReference type="PANTHER" id="PTHR18952">
    <property type="entry name" value="CARBONIC ANHYDRASE"/>
    <property type="match status" value="1"/>
</dbReference>
<dbReference type="GO" id="GO:0008270">
    <property type="term" value="F:zinc ion binding"/>
    <property type="evidence" value="ECO:0007669"/>
    <property type="project" value="InterPro"/>
</dbReference>
<gene>
    <name evidence="9" type="ORF">APAL1065_LOCUS21372</name>
</gene>
<dbReference type="AlphaFoldDB" id="A0A7S2YLY2"/>
<evidence type="ECO:0000259" key="8">
    <source>
        <dbReference type="PROSITE" id="PS51144"/>
    </source>
</evidence>
<organism evidence="9">
    <name type="scientific">Entomoneis paludosa</name>
    <dbReference type="NCBI Taxonomy" id="265537"/>
    <lineage>
        <taxon>Eukaryota</taxon>
        <taxon>Sar</taxon>
        <taxon>Stramenopiles</taxon>
        <taxon>Ochrophyta</taxon>
        <taxon>Bacillariophyta</taxon>
        <taxon>Bacillariophyceae</taxon>
        <taxon>Bacillariophycidae</taxon>
        <taxon>Entomoneidaceae</taxon>
        <taxon>Entomoneis</taxon>
    </lineage>
</organism>
<keyword evidence="5" id="KW-0456">Lyase</keyword>
<feature type="domain" description="Alpha-carbonic anhydrase" evidence="8">
    <location>
        <begin position="66"/>
        <end position="465"/>
    </location>
</feature>
<keyword evidence="4" id="KW-0862">Zinc</keyword>